<evidence type="ECO:0008006" key="3">
    <source>
        <dbReference type="Google" id="ProtNLM"/>
    </source>
</evidence>
<dbReference type="Proteomes" id="UP000199707">
    <property type="component" value="Unassembled WGS sequence"/>
</dbReference>
<dbReference type="EMBL" id="FMUB01000004">
    <property type="protein sequence ID" value="SCX15327.1"/>
    <property type="molecule type" value="Genomic_DNA"/>
</dbReference>
<accession>A0A1G4W1Q9</accession>
<protein>
    <recommendedName>
        <fullName evidence="3">Head-to-tail stopper</fullName>
    </recommendedName>
</protein>
<reference evidence="2" key="1">
    <citation type="submission" date="2016-10" db="EMBL/GenBank/DDBJ databases">
        <authorList>
            <person name="Varghese N."/>
            <person name="Submissions S."/>
        </authorList>
    </citation>
    <scope>NUCLEOTIDE SEQUENCE [LARGE SCALE GENOMIC DNA]</scope>
    <source>
        <strain evidence="2">UNC267MFSha1.1M11</strain>
    </source>
</reference>
<dbReference type="AlphaFoldDB" id="A0A1G4W1Q9"/>
<gene>
    <name evidence="1" type="ORF">SAMN02799620_02037</name>
</gene>
<proteinExistence type="predicted"/>
<name>A0A1G4W1Q9_9MYCO</name>
<dbReference type="STRING" id="1502745.SAMN02799620_02037"/>
<sequence length="117" mass="12569">MGSGVKFGRTTITFVSVTQDLTALDRYKKPAKLRTGTDVPGCRFRPLPATETVDETGDKVADPWKATCPPVPAVLAAKANDEVVVDGVTYQIDGLPRVFNNATGPFKVTVTCRRDTA</sequence>
<evidence type="ECO:0000313" key="1">
    <source>
        <dbReference type="EMBL" id="SCX15327.1"/>
    </source>
</evidence>
<organism evidence="1 2">
    <name type="scientific">Mycolicibacterium fluoranthenivorans</name>
    <dbReference type="NCBI Taxonomy" id="258505"/>
    <lineage>
        <taxon>Bacteria</taxon>
        <taxon>Bacillati</taxon>
        <taxon>Actinomycetota</taxon>
        <taxon>Actinomycetes</taxon>
        <taxon>Mycobacteriales</taxon>
        <taxon>Mycobacteriaceae</taxon>
        <taxon>Mycolicibacterium</taxon>
    </lineage>
</organism>
<evidence type="ECO:0000313" key="2">
    <source>
        <dbReference type="Proteomes" id="UP000199707"/>
    </source>
</evidence>